<dbReference type="InterPro" id="IPR006442">
    <property type="entry name" value="Antitoxin_Phd/YefM"/>
</dbReference>
<accession>A0ABR5DTY5</accession>
<comment type="caution">
    <text evidence="3">The sequence shown here is derived from an EMBL/GenBank/DDBJ whole genome shotgun (WGS) entry which is preliminary data.</text>
</comment>
<keyword evidence="4" id="KW-1185">Reference proteome</keyword>
<proteinExistence type="inferred from homology"/>
<dbReference type="Gene3D" id="3.40.1620.10">
    <property type="entry name" value="YefM-like domain"/>
    <property type="match status" value="1"/>
</dbReference>
<dbReference type="NCBIfam" id="TIGR01552">
    <property type="entry name" value="phd_fam"/>
    <property type="match status" value="1"/>
</dbReference>
<evidence type="ECO:0000256" key="2">
    <source>
        <dbReference type="RuleBase" id="RU362080"/>
    </source>
</evidence>
<dbReference type="EMBL" id="LAPV01000167">
    <property type="protein sequence ID" value="KKC31480.1"/>
    <property type="molecule type" value="Genomic_DNA"/>
</dbReference>
<dbReference type="InterPro" id="IPR036165">
    <property type="entry name" value="YefM-like_sf"/>
</dbReference>
<dbReference type="RefSeq" id="WP_046172624.1">
    <property type="nucleotide sequence ID" value="NZ_LAPV01000167.1"/>
</dbReference>
<organism evidence="3 4">
    <name type="scientific">Devosia psychrophila</name>
    <dbReference type="NCBI Taxonomy" id="728005"/>
    <lineage>
        <taxon>Bacteria</taxon>
        <taxon>Pseudomonadati</taxon>
        <taxon>Pseudomonadota</taxon>
        <taxon>Alphaproteobacteria</taxon>
        <taxon>Hyphomicrobiales</taxon>
        <taxon>Devosiaceae</taxon>
        <taxon>Devosia</taxon>
    </lineage>
</organism>
<evidence type="ECO:0000313" key="4">
    <source>
        <dbReference type="Proteomes" id="UP000033519"/>
    </source>
</evidence>
<protein>
    <recommendedName>
        <fullName evidence="2">Antitoxin</fullName>
    </recommendedName>
</protein>
<evidence type="ECO:0000313" key="3">
    <source>
        <dbReference type="EMBL" id="KKC31480.1"/>
    </source>
</evidence>
<comment type="function">
    <text evidence="2">Antitoxin component of a type II toxin-antitoxin (TA) system.</text>
</comment>
<dbReference type="Proteomes" id="UP000033519">
    <property type="component" value="Unassembled WGS sequence"/>
</dbReference>
<dbReference type="Pfam" id="PF02604">
    <property type="entry name" value="PhdYeFM_antitox"/>
    <property type="match status" value="1"/>
</dbReference>
<gene>
    <name evidence="3" type="ORF">WH91_19225</name>
</gene>
<name>A0ABR5DTY5_9HYPH</name>
<dbReference type="SUPFAM" id="SSF143120">
    <property type="entry name" value="YefM-like"/>
    <property type="match status" value="1"/>
</dbReference>
<reference evidence="3 4" key="1">
    <citation type="submission" date="2015-03" db="EMBL/GenBank/DDBJ databases">
        <authorList>
            <person name="Lepp D."/>
            <person name="Hassan Y.I."/>
            <person name="Li X.-Z."/>
            <person name="Zhou T."/>
        </authorList>
    </citation>
    <scope>NUCLEOTIDE SEQUENCE [LARGE SCALE GENOMIC DNA]</scope>
    <source>
        <strain evidence="3 4">Cr7-05</strain>
    </source>
</reference>
<comment type="similarity">
    <text evidence="1 2">Belongs to the phD/YefM antitoxin family.</text>
</comment>
<sequence>MAKADGTYSTSDLSRKSGDIIAEAMRHPVIITQRNKPRLVLLNIEDYRRLRGSADRRAAGTIDTMPENLLSEFEDAVEAYAESDEASRP</sequence>
<evidence type="ECO:0000256" key="1">
    <source>
        <dbReference type="ARBA" id="ARBA00009981"/>
    </source>
</evidence>